<keyword evidence="1" id="KW-1133">Transmembrane helix</keyword>
<name>A0ABY7EQA4_MYAAR</name>
<dbReference type="EMBL" id="CP111019">
    <property type="protein sequence ID" value="WAR12170.1"/>
    <property type="molecule type" value="Genomic_DNA"/>
</dbReference>
<evidence type="ECO:0000313" key="3">
    <source>
        <dbReference type="Proteomes" id="UP001164746"/>
    </source>
</evidence>
<organism evidence="2 3">
    <name type="scientific">Mya arenaria</name>
    <name type="common">Soft-shell clam</name>
    <dbReference type="NCBI Taxonomy" id="6604"/>
    <lineage>
        <taxon>Eukaryota</taxon>
        <taxon>Metazoa</taxon>
        <taxon>Spiralia</taxon>
        <taxon>Lophotrochozoa</taxon>
        <taxon>Mollusca</taxon>
        <taxon>Bivalvia</taxon>
        <taxon>Autobranchia</taxon>
        <taxon>Heteroconchia</taxon>
        <taxon>Euheterodonta</taxon>
        <taxon>Imparidentia</taxon>
        <taxon>Neoheterodontei</taxon>
        <taxon>Myida</taxon>
        <taxon>Myoidea</taxon>
        <taxon>Myidae</taxon>
        <taxon>Mya</taxon>
    </lineage>
</organism>
<sequence length="209" mass="23936">MIKNYLDDMCDDYVDMGGSGLESIRLELTKHLVRFEGRMCWQTVLKKSYASTGEYVHFRFISNEKDPSEGFKILVTAFRDGIAIACVLTFIIIVTIIACCCCFRGRWRNTGNSKQSVYETSDIYVTPTPEDLYSELQYHKAASLPRSLPPPPLPTIQVDSVPPYTEQVQTVHAYEPYHVKMIGPEMTHERHVWITAPPETTRVSRYSDE</sequence>
<keyword evidence="1" id="KW-0812">Transmembrane</keyword>
<reference evidence="2" key="1">
    <citation type="submission" date="2022-11" db="EMBL/GenBank/DDBJ databases">
        <title>Centuries of genome instability and evolution in soft-shell clam transmissible cancer (bioRxiv).</title>
        <authorList>
            <person name="Hart S.F.M."/>
            <person name="Yonemitsu M.A."/>
            <person name="Giersch R.M."/>
            <person name="Beal B.F."/>
            <person name="Arriagada G."/>
            <person name="Davis B.W."/>
            <person name="Ostrander E.A."/>
            <person name="Goff S.P."/>
            <person name="Metzger M.J."/>
        </authorList>
    </citation>
    <scope>NUCLEOTIDE SEQUENCE</scope>
    <source>
        <strain evidence="2">MELC-2E11</strain>
        <tissue evidence="2">Siphon/mantle</tissue>
    </source>
</reference>
<proteinExistence type="predicted"/>
<dbReference type="Proteomes" id="UP001164746">
    <property type="component" value="Chromosome 8"/>
</dbReference>
<evidence type="ECO:0000313" key="2">
    <source>
        <dbReference type="EMBL" id="WAR12170.1"/>
    </source>
</evidence>
<evidence type="ECO:0000256" key="1">
    <source>
        <dbReference type="SAM" id="Phobius"/>
    </source>
</evidence>
<gene>
    <name evidence="2" type="ORF">MAR_026350</name>
</gene>
<feature type="transmembrane region" description="Helical" evidence="1">
    <location>
        <begin position="82"/>
        <end position="103"/>
    </location>
</feature>
<accession>A0ABY7EQA4</accession>
<keyword evidence="1" id="KW-0472">Membrane</keyword>
<protein>
    <submittedName>
        <fullName evidence="2">Uncharacterized protein</fullName>
    </submittedName>
</protein>
<keyword evidence="3" id="KW-1185">Reference proteome</keyword>